<sequence>MLRRRSSGNDDLSPVLGRDNSPKDCSRKRLLNYSVQCGGTYPRMINLSDSQRPTKLKTNKVVFFPPEFLCRERILEVTQRLASSTAKKQKKEVTTFQPTPPQPLAAGRCPVFPTIPEHKRRSLFDLEGCDWNR</sequence>
<feature type="region of interest" description="Disordered" evidence="1">
    <location>
        <begin position="84"/>
        <end position="108"/>
    </location>
</feature>
<feature type="region of interest" description="Disordered" evidence="1">
    <location>
        <begin position="1"/>
        <end position="23"/>
    </location>
</feature>
<evidence type="ECO:0000313" key="3">
    <source>
        <dbReference type="Proteomes" id="UP001497382"/>
    </source>
</evidence>
<reference evidence="2 3" key="1">
    <citation type="submission" date="2024-04" db="EMBL/GenBank/DDBJ databases">
        <authorList>
            <person name="Rising A."/>
            <person name="Reimegard J."/>
            <person name="Sonavane S."/>
            <person name="Akerstrom W."/>
            <person name="Nylinder S."/>
            <person name="Hedman E."/>
            <person name="Kallberg Y."/>
        </authorList>
    </citation>
    <scope>NUCLEOTIDE SEQUENCE [LARGE SCALE GENOMIC DNA]</scope>
</reference>
<dbReference type="AlphaFoldDB" id="A0AAV1ZFE1"/>
<evidence type="ECO:0000313" key="2">
    <source>
        <dbReference type="EMBL" id="CAL1270447.1"/>
    </source>
</evidence>
<keyword evidence="3" id="KW-1185">Reference proteome</keyword>
<proteinExistence type="predicted"/>
<organism evidence="2 3">
    <name type="scientific">Larinioides sclopetarius</name>
    <dbReference type="NCBI Taxonomy" id="280406"/>
    <lineage>
        <taxon>Eukaryota</taxon>
        <taxon>Metazoa</taxon>
        <taxon>Ecdysozoa</taxon>
        <taxon>Arthropoda</taxon>
        <taxon>Chelicerata</taxon>
        <taxon>Arachnida</taxon>
        <taxon>Araneae</taxon>
        <taxon>Araneomorphae</taxon>
        <taxon>Entelegynae</taxon>
        <taxon>Araneoidea</taxon>
        <taxon>Araneidae</taxon>
        <taxon>Larinioides</taxon>
    </lineage>
</organism>
<evidence type="ECO:0000256" key="1">
    <source>
        <dbReference type="SAM" id="MobiDB-lite"/>
    </source>
</evidence>
<accession>A0AAV1ZFE1</accession>
<gene>
    <name evidence="2" type="ORF">LARSCL_LOCUS5301</name>
</gene>
<name>A0AAV1ZFE1_9ARAC</name>
<comment type="caution">
    <text evidence="2">The sequence shown here is derived from an EMBL/GenBank/DDBJ whole genome shotgun (WGS) entry which is preliminary data.</text>
</comment>
<dbReference type="Proteomes" id="UP001497382">
    <property type="component" value="Unassembled WGS sequence"/>
</dbReference>
<protein>
    <submittedName>
        <fullName evidence="2">Uncharacterized protein</fullName>
    </submittedName>
</protein>
<dbReference type="EMBL" id="CAXIEN010000048">
    <property type="protein sequence ID" value="CAL1270447.1"/>
    <property type="molecule type" value="Genomic_DNA"/>
</dbReference>